<name>A0A8W7P524_ANOCL</name>
<proteinExistence type="predicted"/>
<dbReference type="Proteomes" id="UP000075882">
    <property type="component" value="Unassembled WGS sequence"/>
</dbReference>
<dbReference type="AlphaFoldDB" id="A0A8W7P524"/>
<accession>A0A8W7P524</accession>
<sequence>MVARVVLQLPGRIDRIVPVVPVQVQLGRLADALVHVLPVRRHPLPDQRIVHLPVRHVHERDHDRRAALVGRDVVPVPVHLRVNQRPTVVVRERHQLAVARRIDVANLAVPALWKRSSRAFCATSPRGSYLYCPSPNFTIRSCALYSIGIVLPRYVSDSMLPLSSYRKPHGSWASTPTSCPSQSHVKFFTFVYVFTPTFRVYVRVCTMRPCRSCANSMRNTSIRWMVSVSCISRNRPLTVRMNVPVRSLTVVALICRSPPRITSNWPIVASRPVRSSYPNDCWGRFCPPMRPPIEASRKWSSYS</sequence>
<protein>
    <submittedName>
        <fullName evidence="1">Uncharacterized protein</fullName>
    </submittedName>
</protein>
<dbReference type="EnsemblMetazoa" id="ACOM026048-RA">
    <property type="protein sequence ID" value="ACOM026048-PA.1"/>
    <property type="gene ID" value="ACOM026048"/>
</dbReference>
<reference evidence="1" key="1">
    <citation type="submission" date="2022-08" db="UniProtKB">
        <authorList>
            <consortium name="EnsemblMetazoa"/>
        </authorList>
    </citation>
    <scope>IDENTIFICATION</scope>
</reference>
<evidence type="ECO:0000313" key="1">
    <source>
        <dbReference type="EnsemblMetazoa" id="ACOM026048-PA.1"/>
    </source>
</evidence>
<organism evidence="1">
    <name type="scientific">Anopheles coluzzii</name>
    <name type="common">African malaria mosquito</name>
    <dbReference type="NCBI Taxonomy" id="1518534"/>
    <lineage>
        <taxon>Eukaryota</taxon>
        <taxon>Metazoa</taxon>
        <taxon>Ecdysozoa</taxon>
        <taxon>Arthropoda</taxon>
        <taxon>Hexapoda</taxon>
        <taxon>Insecta</taxon>
        <taxon>Pterygota</taxon>
        <taxon>Neoptera</taxon>
        <taxon>Endopterygota</taxon>
        <taxon>Diptera</taxon>
        <taxon>Nematocera</taxon>
        <taxon>Culicoidea</taxon>
        <taxon>Culicidae</taxon>
        <taxon>Anophelinae</taxon>
        <taxon>Anopheles</taxon>
    </lineage>
</organism>